<reference evidence="5 6" key="1">
    <citation type="submission" date="2020-08" db="EMBL/GenBank/DDBJ databases">
        <title>Sequencing the genomes of 1000 actinobacteria strains.</title>
        <authorList>
            <person name="Klenk H.-P."/>
        </authorList>
    </citation>
    <scope>NUCLEOTIDE SEQUENCE [LARGE SCALE GENOMIC DNA]</scope>
    <source>
        <strain evidence="5 6">DSM 102030</strain>
    </source>
</reference>
<dbReference type="AlphaFoldDB" id="A0A7W7REW9"/>
<dbReference type="SUPFAM" id="SSF51430">
    <property type="entry name" value="NAD(P)-linked oxidoreductase"/>
    <property type="match status" value="1"/>
</dbReference>
<evidence type="ECO:0000256" key="2">
    <source>
        <dbReference type="PIRSR" id="PIRSR000097-2"/>
    </source>
</evidence>
<evidence type="ECO:0000256" key="1">
    <source>
        <dbReference type="PIRSR" id="PIRSR000097-1"/>
    </source>
</evidence>
<accession>A0A7W7REW9</accession>
<dbReference type="CDD" id="cd19138">
    <property type="entry name" value="AKR_YeaE"/>
    <property type="match status" value="1"/>
</dbReference>
<evidence type="ECO:0000313" key="6">
    <source>
        <dbReference type="Proteomes" id="UP000523007"/>
    </source>
</evidence>
<dbReference type="InterPro" id="IPR036812">
    <property type="entry name" value="NAD(P)_OxRdtase_dom_sf"/>
</dbReference>
<dbReference type="RefSeq" id="WP_184576112.1">
    <property type="nucleotide sequence ID" value="NZ_JACHJT010000001.1"/>
</dbReference>
<keyword evidence="6" id="KW-1185">Reference proteome</keyword>
<dbReference type="EMBL" id="JACHJT010000001">
    <property type="protein sequence ID" value="MBB4930739.1"/>
    <property type="molecule type" value="Genomic_DNA"/>
</dbReference>
<dbReference type="InterPro" id="IPR020471">
    <property type="entry name" value="AKR"/>
</dbReference>
<evidence type="ECO:0000259" key="4">
    <source>
        <dbReference type="Pfam" id="PF00248"/>
    </source>
</evidence>
<proteinExistence type="predicted"/>
<protein>
    <submittedName>
        <fullName evidence="5">Diketogulonate reductase-like aldo/keto reductase</fullName>
    </submittedName>
</protein>
<name>A0A7W7REW9_9ACTN</name>
<sequence>MTTPNARTVRLGTGIEVPAVGQGTWFMGESAAGHADEVRALRLGLDLGMPLIDTAEMYGDGGAERVVGEAVAGRRDEAVIVSKVFPHNAGRKAARAACERSLRRIGTDYLDVYLLHWRGAVPLAETVEVFAELRREGKIREWGVSNLDTADMRELWDVPGGRECVTDQVLYHAGSRGTEYELLPWCREQGVPVMAYCPLAQGGRLRRDLLDHPAVQRIAAAHGATPAQVALAWVVREGDVIAVPKAAREAHVRENAAALDTVLSSEELAELDAAFPPPERAEPLDIM</sequence>
<dbReference type="Proteomes" id="UP000523007">
    <property type="component" value="Unassembled WGS sequence"/>
</dbReference>
<gene>
    <name evidence="5" type="ORF">F4561_001559</name>
</gene>
<evidence type="ECO:0000256" key="3">
    <source>
        <dbReference type="PIRSR" id="PIRSR000097-3"/>
    </source>
</evidence>
<dbReference type="PANTHER" id="PTHR43638">
    <property type="entry name" value="OXIDOREDUCTASE, ALDO/KETO REDUCTASE FAMILY PROTEIN"/>
    <property type="match status" value="1"/>
</dbReference>
<feature type="domain" description="NADP-dependent oxidoreductase" evidence="4">
    <location>
        <begin position="20"/>
        <end position="274"/>
    </location>
</feature>
<dbReference type="PRINTS" id="PR00069">
    <property type="entry name" value="ALDKETRDTASE"/>
</dbReference>
<feature type="site" description="Lowers pKa of active site Tyr" evidence="3">
    <location>
        <position position="83"/>
    </location>
</feature>
<dbReference type="PANTHER" id="PTHR43638:SF3">
    <property type="entry name" value="ALDEHYDE REDUCTASE"/>
    <property type="match status" value="1"/>
</dbReference>
<evidence type="ECO:0000313" key="5">
    <source>
        <dbReference type="EMBL" id="MBB4930739.1"/>
    </source>
</evidence>
<feature type="active site" description="Proton donor" evidence="1">
    <location>
        <position position="58"/>
    </location>
</feature>
<dbReference type="Gene3D" id="3.20.20.100">
    <property type="entry name" value="NADP-dependent oxidoreductase domain"/>
    <property type="match status" value="1"/>
</dbReference>
<dbReference type="Pfam" id="PF00248">
    <property type="entry name" value="Aldo_ket_red"/>
    <property type="match status" value="1"/>
</dbReference>
<feature type="binding site" evidence="2">
    <location>
        <position position="116"/>
    </location>
    <ligand>
        <name>substrate</name>
    </ligand>
</feature>
<dbReference type="InterPro" id="IPR023210">
    <property type="entry name" value="NADP_OxRdtase_dom"/>
</dbReference>
<dbReference type="GO" id="GO:0016491">
    <property type="term" value="F:oxidoreductase activity"/>
    <property type="evidence" value="ECO:0007669"/>
    <property type="project" value="InterPro"/>
</dbReference>
<organism evidence="5 6">
    <name type="scientific">Lipingzhangella halophila</name>
    <dbReference type="NCBI Taxonomy" id="1783352"/>
    <lineage>
        <taxon>Bacteria</taxon>
        <taxon>Bacillati</taxon>
        <taxon>Actinomycetota</taxon>
        <taxon>Actinomycetes</taxon>
        <taxon>Streptosporangiales</taxon>
        <taxon>Nocardiopsidaceae</taxon>
        <taxon>Lipingzhangella</taxon>
    </lineage>
</organism>
<dbReference type="PIRSF" id="PIRSF000097">
    <property type="entry name" value="AKR"/>
    <property type="match status" value="1"/>
</dbReference>
<comment type="caution">
    <text evidence="5">The sequence shown here is derived from an EMBL/GenBank/DDBJ whole genome shotgun (WGS) entry which is preliminary data.</text>
</comment>